<feature type="region of interest" description="Disordered" evidence="1">
    <location>
        <begin position="24"/>
        <end position="55"/>
    </location>
</feature>
<protein>
    <submittedName>
        <fullName evidence="2">Uncharacterized protein</fullName>
    </submittedName>
</protein>
<evidence type="ECO:0000313" key="3">
    <source>
        <dbReference type="Proteomes" id="UP000268014"/>
    </source>
</evidence>
<reference evidence="2 3" key="1">
    <citation type="submission" date="2018-11" db="EMBL/GenBank/DDBJ databases">
        <authorList>
            <consortium name="Pathogen Informatics"/>
        </authorList>
    </citation>
    <scope>NUCLEOTIDE SEQUENCE [LARGE SCALE GENOMIC DNA]</scope>
    <source>
        <strain evidence="2 3">MHpl1</strain>
    </source>
</reference>
<gene>
    <name evidence="2" type="ORF">HPLM_LOCUS18466</name>
</gene>
<dbReference type="AlphaFoldDB" id="A0A3P8BED1"/>
<evidence type="ECO:0000256" key="1">
    <source>
        <dbReference type="SAM" id="MobiDB-lite"/>
    </source>
</evidence>
<name>A0A3P8BED1_HAEPC</name>
<accession>A0A3P8BED1</accession>
<dbReference type="EMBL" id="UZAF01020598">
    <property type="protein sequence ID" value="VDO71255.1"/>
    <property type="molecule type" value="Genomic_DNA"/>
</dbReference>
<keyword evidence="3" id="KW-1185">Reference proteome</keyword>
<proteinExistence type="predicted"/>
<organism evidence="2 3">
    <name type="scientific">Haemonchus placei</name>
    <name type="common">Barber's pole worm</name>
    <dbReference type="NCBI Taxonomy" id="6290"/>
    <lineage>
        <taxon>Eukaryota</taxon>
        <taxon>Metazoa</taxon>
        <taxon>Ecdysozoa</taxon>
        <taxon>Nematoda</taxon>
        <taxon>Chromadorea</taxon>
        <taxon>Rhabditida</taxon>
        <taxon>Rhabditina</taxon>
        <taxon>Rhabditomorpha</taxon>
        <taxon>Strongyloidea</taxon>
        <taxon>Trichostrongylidae</taxon>
        <taxon>Haemonchus</taxon>
    </lineage>
</organism>
<evidence type="ECO:0000313" key="2">
    <source>
        <dbReference type="EMBL" id="VDO71255.1"/>
    </source>
</evidence>
<dbReference type="Proteomes" id="UP000268014">
    <property type="component" value="Unassembled WGS sequence"/>
</dbReference>
<sequence length="81" mass="9118">MRRKWRTLRRPGVTWLARFLNPVTTEREEKQERDDEEESEGSGGSDSQQGTKLRRLAASTEPILSLLVPLAGVVVKQVSPS</sequence>